<proteinExistence type="predicted"/>
<organism evidence="1 2">
    <name type="scientific">Nitrosopumilus ureiphilus</name>
    <dbReference type="NCBI Taxonomy" id="1470067"/>
    <lineage>
        <taxon>Archaea</taxon>
        <taxon>Nitrososphaerota</taxon>
        <taxon>Nitrososphaeria</taxon>
        <taxon>Nitrosopumilales</taxon>
        <taxon>Nitrosopumilaceae</taxon>
        <taxon>Nitrosopumilus</taxon>
    </lineage>
</organism>
<dbReference type="KEGG" id="nue:C5F50_05780"/>
<protein>
    <submittedName>
        <fullName evidence="1">Uncharacterized protein</fullName>
    </submittedName>
</protein>
<dbReference type="RefSeq" id="WP_179372737.1">
    <property type="nucleotide sequence ID" value="NZ_CP026995.1"/>
</dbReference>
<evidence type="ECO:0000313" key="2">
    <source>
        <dbReference type="Proteomes" id="UP000509478"/>
    </source>
</evidence>
<dbReference type="Proteomes" id="UP000509478">
    <property type="component" value="Chromosome"/>
</dbReference>
<reference evidence="1 2" key="1">
    <citation type="submission" date="2018-02" db="EMBL/GenBank/DDBJ databases">
        <title>Complete genome of Nitrosopumilus ureaphilus PS0.</title>
        <authorList>
            <person name="Qin W."/>
            <person name="Zheng Y."/>
            <person name="Stahl D.A."/>
        </authorList>
    </citation>
    <scope>NUCLEOTIDE SEQUENCE [LARGE SCALE GENOMIC DNA]</scope>
    <source>
        <strain evidence="1 2">PS0</strain>
    </source>
</reference>
<gene>
    <name evidence="1" type="ORF">C5F50_05780</name>
</gene>
<name>A0A7D5R1I9_9ARCH</name>
<dbReference type="GeneID" id="56067579"/>
<dbReference type="AlphaFoldDB" id="A0A7D5R1I9"/>
<sequence length="82" mass="9607">MVNFEKIYQRVASKVIQRCHGAIKITKHGKIIEVYDTKRHIWSHGLAGLIIKEECRNANLKEWEFANVRNYVIQELLGKSKN</sequence>
<evidence type="ECO:0000313" key="1">
    <source>
        <dbReference type="EMBL" id="QLH06636.1"/>
    </source>
</evidence>
<accession>A0A7D5R1I9</accession>
<dbReference type="OrthoDB" id="4255at2157"/>
<keyword evidence="2" id="KW-1185">Reference proteome</keyword>
<dbReference type="EMBL" id="CP026995">
    <property type="protein sequence ID" value="QLH06636.1"/>
    <property type="molecule type" value="Genomic_DNA"/>
</dbReference>